<comment type="caution">
    <text evidence="1">The sequence shown here is derived from an EMBL/GenBank/DDBJ whole genome shotgun (WGS) entry which is preliminary data.</text>
</comment>
<dbReference type="Proteomes" id="UP001157974">
    <property type="component" value="Unassembled WGS sequence"/>
</dbReference>
<evidence type="ECO:0008006" key="3">
    <source>
        <dbReference type="Google" id="ProtNLM"/>
    </source>
</evidence>
<accession>A0AAV8UP38</accession>
<evidence type="ECO:0000313" key="1">
    <source>
        <dbReference type="EMBL" id="KAJ8902396.1"/>
    </source>
</evidence>
<organism evidence="1 2">
    <name type="scientific">Rhodosorus marinus</name>
    <dbReference type="NCBI Taxonomy" id="101924"/>
    <lineage>
        <taxon>Eukaryota</taxon>
        <taxon>Rhodophyta</taxon>
        <taxon>Stylonematophyceae</taxon>
        <taxon>Stylonematales</taxon>
        <taxon>Stylonemataceae</taxon>
        <taxon>Rhodosorus</taxon>
    </lineage>
</organism>
<reference evidence="1 2" key="1">
    <citation type="journal article" date="2023" name="Nat. Commun.">
        <title>Origin of minicircular mitochondrial genomes in red algae.</title>
        <authorList>
            <person name="Lee Y."/>
            <person name="Cho C.H."/>
            <person name="Lee Y.M."/>
            <person name="Park S.I."/>
            <person name="Yang J.H."/>
            <person name="West J.A."/>
            <person name="Bhattacharya D."/>
            <person name="Yoon H.S."/>
        </authorList>
    </citation>
    <scope>NUCLEOTIDE SEQUENCE [LARGE SCALE GENOMIC DNA]</scope>
    <source>
        <strain evidence="1 2">CCMP1338</strain>
        <tissue evidence="1">Whole cell</tissue>
    </source>
</reference>
<name>A0AAV8UP38_9RHOD</name>
<dbReference type="EMBL" id="JAMWBK010000009">
    <property type="protein sequence ID" value="KAJ8902396.1"/>
    <property type="molecule type" value="Genomic_DNA"/>
</dbReference>
<proteinExistence type="predicted"/>
<keyword evidence="2" id="KW-1185">Reference proteome</keyword>
<protein>
    <recommendedName>
        <fullName evidence="3">Cysteine-rich DPF motif domain-containing protein 1</fullName>
    </recommendedName>
</protein>
<dbReference type="AlphaFoldDB" id="A0AAV8UP38"/>
<gene>
    <name evidence="1" type="ORF">NDN08_006801</name>
</gene>
<sequence length="130" mass="14668">MMDILTVTSGLDEELDVLSETEREKYEKPCDNCGRLAHLERSTYTAEEGSLYCGQNCYWSKALDKANTRLRAGKKLRKRVKTTEEGGAGMLANQKAGLIQDSFSDSSNALFVYHAYFCGAYSLRAKREYK</sequence>
<evidence type="ECO:0000313" key="2">
    <source>
        <dbReference type="Proteomes" id="UP001157974"/>
    </source>
</evidence>